<keyword evidence="3" id="KW-1185">Reference proteome</keyword>
<dbReference type="HOGENOM" id="CLU_079862_0_0_11"/>
<feature type="domain" description="AbiEi antitoxin N-terminal" evidence="1">
    <location>
        <begin position="20"/>
        <end position="58"/>
    </location>
</feature>
<organism evidence="2 3">
    <name type="scientific">Kytococcus sedentarius (strain ATCC 14392 / DSM 20547 / JCM 11482 / CCUG 33030 / NBRC 15357 / NCTC 11040 / CCM 314 / 541)</name>
    <name type="common">Micrococcus sedentarius</name>
    <dbReference type="NCBI Taxonomy" id="478801"/>
    <lineage>
        <taxon>Bacteria</taxon>
        <taxon>Bacillati</taxon>
        <taxon>Actinomycetota</taxon>
        <taxon>Actinomycetes</taxon>
        <taxon>Micrococcales</taxon>
        <taxon>Kytococcaceae</taxon>
        <taxon>Kytococcus</taxon>
    </lineage>
</organism>
<evidence type="ECO:0000259" key="1">
    <source>
        <dbReference type="Pfam" id="PF13338"/>
    </source>
</evidence>
<dbReference type="EMBL" id="CP001686">
    <property type="protein sequence ID" value="ACV07237.1"/>
    <property type="molecule type" value="Genomic_DNA"/>
</dbReference>
<dbReference type="KEGG" id="kse:Ksed_22570"/>
<dbReference type="Proteomes" id="UP000006666">
    <property type="component" value="Chromosome"/>
</dbReference>
<dbReference type="AlphaFoldDB" id="C7NLY8"/>
<gene>
    <name evidence="2" type="ordered locus">Ksed_22570</name>
</gene>
<proteinExistence type="predicted"/>
<dbReference type="STRING" id="478801.Ksed_22570"/>
<dbReference type="eggNOG" id="COG5340">
    <property type="taxonomic scope" value="Bacteria"/>
</dbReference>
<evidence type="ECO:0000313" key="3">
    <source>
        <dbReference type="Proteomes" id="UP000006666"/>
    </source>
</evidence>
<protein>
    <recommendedName>
        <fullName evidence="1">AbiEi antitoxin N-terminal domain-containing protein</fullName>
    </recommendedName>
</protein>
<sequence length="237" mass="25296">MAVRSSDALTTLAELGTENDGLVTTSRAGAFGVAPLDLKRLTDHGHVTRLRRGVYALPSAPNGPLQELRAAWLEASGPDPWVGDPPDTVVSHLSAAAVHGLGEVIPHRHEFTSPRRRQTVHDDVRFHRATLTPSEHTASQGLAVTTVPRTLEDLAPVVDLAHFAAMVRAAFSVRDVGMVSLFAALDRCAPAFELPGHAELLQKCFHLEGAPPELAAAQGLLRLVQPAGDAARRVHVT</sequence>
<reference evidence="2 3" key="1">
    <citation type="journal article" date="2009" name="Stand. Genomic Sci.">
        <title>Complete genome sequence of Kytococcus sedentarius type strain (541).</title>
        <authorList>
            <person name="Sims D."/>
            <person name="Brettin T."/>
            <person name="Detter J.C."/>
            <person name="Han C."/>
            <person name="Lapidus A."/>
            <person name="Copeland A."/>
            <person name="Glavina Del Rio T."/>
            <person name="Nolan M."/>
            <person name="Chen F."/>
            <person name="Lucas S."/>
            <person name="Tice H."/>
            <person name="Cheng J.F."/>
            <person name="Bruce D."/>
            <person name="Goodwin L."/>
            <person name="Pitluck S."/>
            <person name="Ovchinnikova G."/>
            <person name="Pati A."/>
            <person name="Ivanova N."/>
            <person name="Mavrommatis K."/>
            <person name="Chen A."/>
            <person name="Palaniappan K."/>
            <person name="D'haeseleer P."/>
            <person name="Chain P."/>
            <person name="Bristow J."/>
            <person name="Eisen J.A."/>
            <person name="Markowitz V."/>
            <person name="Hugenholtz P."/>
            <person name="Schneider S."/>
            <person name="Goker M."/>
            <person name="Pukall R."/>
            <person name="Kyrpides N.C."/>
            <person name="Klenk H.P."/>
        </authorList>
    </citation>
    <scope>NUCLEOTIDE SEQUENCE [LARGE SCALE GENOMIC DNA]</scope>
    <source>
        <strain evidence="3">ATCC 14392 / DSM 20547 / JCM 11482 / CCUG 33030 / NBRC 15357 / NCTC 11040 / CCM 314 / 541</strain>
    </source>
</reference>
<dbReference type="Pfam" id="PF13338">
    <property type="entry name" value="AbiEi_4"/>
    <property type="match status" value="1"/>
</dbReference>
<dbReference type="InterPro" id="IPR025159">
    <property type="entry name" value="AbiEi_N"/>
</dbReference>
<accession>C7NLY8</accession>
<evidence type="ECO:0000313" key="2">
    <source>
        <dbReference type="EMBL" id="ACV07237.1"/>
    </source>
</evidence>
<name>C7NLY8_KYTSD</name>